<proteinExistence type="predicted"/>
<evidence type="ECO:0000313" key="1">
    <source>
        <dbReference type="EMBL" id="DAD34157.1"/>
    </source>
</evidence>
<dbReference type="AlphaFoldDB" id="A0A822YNR1"/>
<dbReference type="EMBL" id="DUZY01000004">
    <property type="protein sequence ID" value="DAD34157.1"/>
    <property type="molecule type" value="Genomic_DNA"/>
</dbReference>
<accession>A0A822YNR1</accession>
<name>A0A822YNR1_NELNU</name>
<reference evidence="1 2" key="1">
    <citation type="journal article" date="2020" name="Mol. Biol. Evol.">
        <title>Distinct Expression and Methylation Patterns for Genes with Different Fates following a Single Whole-Genome Duplication in Flowering Plants.</title>
        <authorList>
            <person name="Shi T."/>
            <person name="Rahmani R.S."/>
            <person name="Gugger P.F."/>
            <person name="Wang M."/>
            <person name="Li H."/>
            <person name="Zhang Y."/>
            <person name="Li Z."/>
            <person name="Wang Q."/>
            <person name="Van de Peer Y."/>
            <person name="Marchal K."/>
            <person name="Chen J."/>
        </authorList>
    </citation>
    <scope>NUCLEOTIDE SEQUENCE [LARGE SCALE GENOMIC DNA]</scope>
    <source>
        <tissue evidence="1">Leaf</tissue>
    </source>
</reference>
<organism evidence="1 2">
    <name type="scientific">Nelumbo nucifera</name>
    <name type="common">Sacred lotus</name>
    <dbReference type="NCBI Taxonomy" id="4432"/>
    <lineage>
        <taxon>Eukaryota</taxon>
        <taxon>Viridiplantae</taxon>
        <taxon>Streptophyta</taxon>
        <taxon>Embryophyta</taxon>
        <taxon>Tracheophyta</taxon>
        <taxon>Spermatophyta</taxon>
        <taxon>Magnoliopsida</taxon>
        <taxon>Proteales</taxon>
        <taxon>Nelumbonaceae</taxon>
        <taxon>Nelumbo</taxon>
    </lineage>
</organism>
<evidence type="ECO:0000313" key="2">
    <source>
        <dbReference type="Proteomes" id="UP000607653"/>
    </source>
</evidence>
<dbReference type="Proteomes" id="UP000607653">
    <property type="component" value="Unassembled WGS sequence"/>
</dbReference>
<protein>
    <submittedName>
        <fullName evidence="1">Uncharacterized protein</fullName>
    </submittedName>
</protein>
<comment type="caution">
    <text evidence="1">The sequence shown here is derived from an EMBL/GenBank/DDBJ whole genome shotgun (WGS) entry which is preliminary data.</text>
</comment>
<sequence>MYKRCFTTVSKSYLKAIHESTDKSKNNSSLIVSKTVYRNTIKQLELPIVIN</sequence>
<gene>
    <name evidence="1" type="ORF">HUJ06_004797</name>
</gene>
<keyword evidence="2" id="KW-1185">Reference proteome</keyword>